<accession>A0A9P0N7D3</accession>
<gene>
    <name evidence="8" type="ORF">SPLIT_LOCUS13175</name>
</gene>
<reference evidence="8" key="1">
    <citation type="submission" date="2022-02" db="EMBL/GenBank/DDBJ databases">
        <authorList>
            <person name="King R."/>
        </authorList>
    </citation>
    <scope>NUCLEOTIDE SEQUENCE</scope>
</reference>
<dbReference type="Pfam" id="PF01130">
    <property type="entry name" value="CD36"/>
    <property type="match status" value="1"/>
</dbReference>
<dbReference type="Proteomes" id="UP001153321">
    <property type="component" value="Chromosome Z"/>
</dbReference>
<proteinExistence type="inferred from homology"/>
<dbReference type="AlphaFoldDB" id="A0A9P0N7D3"/>
<evidence type="ECO:0000256" key="4">
    <source>
        <dbReference type="ARBA" id="ARBA00022692"/>
    </source>
</evidence>
<keyword evidence="4" id="KW-0812">Transmembrane</keyword>
<evidence type="ECO:0000313" key="9">
    <source>
        <dbReference type="Proteomes" id="UP001153321"/>
    </source>
</evidence>
<evidence type="ECO:0000256" key="3">
    <source>
        <dbReference type="ARBA" id="ARBA00022475"/>
    </source>
</evidence>
<keyword evidence="5" id="KW-1133">Transmembrane helix</keyword>
<keyword evidence="3" id="KW-1003">Cell membrane</keyword>
<organism evidence="8 9">
    <name type="scientific">Spodoptera littoralis</name>
    <name type="common">Egyptian cotton leafworm</name>
    <dbReference type="NCBI Taxonomy" id="7109"/>
    <lineage>
        <taxon>Eukaryota</taxon>
        <taxon>Metazoa</taxon>
        <taxon>Ecdysozoa</taxon>
        <taxon>Arthropoda</taxon>
        <taxon>Hexapoda</taxon>
        <taxon>Insecta</taxon>
        <taxon>Pterygota</taxon>
        <taxon>Neoptera</taxon>
        <taxon>Endopterygota</taxon>
        <taxon>Lepidoptera</taxon>
        <taxon>Glossata</taxon>
        <taxon>Ditrysia</taxon>
        <taxon>Noctuoidea</taxon>
        <taxon>Noctuidae</taxon>
        <taxon>Amphipyrinae</taxon>
        <taxon>Spodoptera</taxon>
    </lineage>
</organism>
<keyword evidence="7" id="KW-0325">Glycoprotein</keyword>
<comment type="subcellular location">
    <subcellularLocation>
        <location evidence="1">Cell membrane</location>
    </subcellularLocation>
</comment>
<dbReference type="GO" id="GO:0005886">
    <property type="term" value="C:plasma membrane"/>
    <property type="evidence" value="ECO:0007669"/>
    <property type="project" value="UniProtKB-SubCell"/>
</dbReference>
<evidence type="ECO:0000256" key="2">
    <source>
        <dbReference type="ARBA" id="ARBA00010532"/>
    </source>
</evidence>
<keyword evidence="6" id="KW-0472">Membrane</keyword>
<name>A0A9P0N7D3_SPOLI</name>
<keyword evidence="9" id="KW-1185">Reference proteome</keyword>
<evidence type="ECO:0000256" key="7">
    <source>
        <dbReference type="ARBA" id="ARBA00023180"/>
    </source>
</evidence>
<comment type="similarity">
    <text evidence="2">Belongs to the CD36 family.</text>
</comment>
<protein>
    <submittedName>
        <fullName evidence="8">Uncharacterized protein</fullName>
    </submittedName>
</protein>
<dbReference type="EMBL" id="LR824562">
    <property type="protein sequence ID" value="CAH1647830.1"/>
    <property type="molecule type" value="Genomic_DNA"/>
</dbReference>
<dbReference type="InterPro" id="IPR002159">
    <property type="entry name" value="CD36_fam"/>
</dbReference>
<evidence type="ECO:0000256" key="6">
    <source>
        <dbReference type="ARBA" id="ARBA00023136"/>
    </source>
</evidence>
<evidence type="ECO:0000256" key="1">
    <source>
        <dbReference type="ARBA" id="ARBA00004236"/>
    </source>
</evidence>
<evidence type="ECO:0000313" key="8">
    <source>
        <dbReference type="EMBL" id="CAH1647830.1"/>
    </source>
</evidence>
<evidence type="ECO:0000256" key="5">
    <source>
        <dbReference type="ARBA" id="ARBA00022989"/>
    </source>
</evidence>
<sequence length="91" mass="10525">MVTSNKLSRCRSRMRFETTIITKQNEENSSKVVVKNRIIGGGGAFLVMSYPHFLFADNVYRNSVVGMWPDEDKHKIFVDIEPMFIKNQIVN</sequence>